<dbReference type="AlphaFoldDB" id="J7M8K9"/>
<sequence length="57" mass="6540">MLYGLDPSLYLCLHCRGQSTYQSILYGRKRADSEQYLRLLSTYALSSVIYLNDNASD</sequence>
<dbReference type="VEuPathDB" id="PiroplasmaDB:TOT_040000755"/>
<gene>
    <name evidence="1" type="ORF">TOT_040000755</name>
</gene>
<keyword evidence="2" id="KW-1185">Reference proteome</keyword>
<evidence type="ECO:0000313" key="1">
    <source>
        <dbReference type="EMBL" id="BAM42388.1"/>
    </source>
</evidence>
<accession>J7M8K9</accession>
<dbReference type="KEGG" id="tot:TOT_040000755"/>
<name>J7M8K9_THEOR</name>
<evidence type="ECO:0000313" key="2">
    <source>
        <dbReference type="Proteomes" id="UP000003786"/>
    </source>
</evidence>
<organism evidence="1 2">
    <name type="scientific">Theileria orientalis strain Shintoku</name>
    <dbReference type="NCBI Taxonomy" id="869250"/>
    <lineage>
        <taxon>Eukaryota</taxon>
        <taxon>Sar</taxon>
        <taxon>Alveolata</taxon>
        <taxon>Apicomplexa</taxon>
        <taxon>Aconoidasida</taxon>
        <taxon>Piroplasmida</taxon>
        <taxon>Theileriidae</taxon>
        <taxon>Theileria</taxon>
    </lineage>
</organism>
<dbReference type="RefSeq" id="XP_009692689.1">
    <property type="nucleotide sequence ID" value="XM_009694394.1"/>
</dbReference>
<reference evidence="1 2" key="1">
    <citation type="journal article" date="2012" name="MBio">
        <title>Comparative genome analysis of three eukaryotic parasites with differing abilities to transform leukocytes reveals key mediators of Theileria-induced leukocyte transformation.</title>
        <authorList>
            <person name="Hayashida K."/>
            <person name="Hara Y."/>
            <person name="Abe T."/>
            <person name="Yamasaki C."/>
            <person name="Toyoda A."/>
            <person name="Kosuge T."/>
            <person name="Suzuki Y."/>
            <person name="Sato Y."/>
            <person name="Kawashima S."/>
            <person name="Katayama T."/>
            <person name="Wakaguri H."/>
            <person name="Inoue N."/>
            <person name="Homma K."/>
            <person name="Tada-Umezaki M."/>
            <person name="Yagi Y."/>
            <person name="Fujii Y."/>
            <person name="Habara T."/>
            <person name="Kanehisa M."/>
            <person name="Watanabe H."/>
            <person name="Ito K."/>
            <person name="Gojobori T."/>
            <person name="Sugawara H."/>
            <person name="Imanishi T."/>
            <person name="Weir W."/>
            <person name="Gardner M."/>
            <person name="Pain A."/>
            <person name="Shiels B."/>
            <person name="Hattori M."/>
            <person name="Nene V."/>
            <person name="Sugimoto C."/>
        </authorList>
    </citation>
    <scope>NUCLEOTIDE SEQUENCE [LARGE SCALE GENOMIC DNA]</scope>
    <source>
        <strain evidence="1 2">Shintoku</strain>
    </source>
</reference>
<proteinExistence type="predicted"/>
<dbReference type="EMBL" id="AP011949">
    <property type="protein sequence ID" value="BAM42388.1"/>
    <property type="molecule type" value="Genomic_DNA"/>
</dbReference>
<protein>
    <submittedName>
        <fullName evidence="1">Uncharacterized protein</fullName>
    </submittedName>
</protein>
<dbReference type="Proteomes" id="UP000003786">
    <property type="component" value="Chromosome 4"/>
</dbReference>
<dbReference type="GeneID" id="20716798"/>